<gene>
    <name evidence="5" type="ORF">QYE76_048024</name>
</gene>
<reference evidence="5" key="1">
    <citation type="submission" date="2023-07" db="EMBL/GenBank/DDBJ databases">
        <title>A chromosome-level genome assembly of Lolium multiflorum.</title>
        <authorList>
            <person name="Chen Y."/>
            <person name="Copetti D."/>
            <person name="Kolliker R."/>
            <person name="Studer B."/>
        </authorList>
    </citation>
    <scope>NUCLEOTIDE SEQUENCE</scope>
    <source>
        <strain evidence="5">02402/16</strain>
        <tissue evidence="5">Leaf</tissue>
    </source>
</reference>
<organism evidence="5 6">
    <name type="scientific">Lolium multiflorum</name>
    <name type="common">Italian ryegrass</name>
    <name type="synonym">Lolium perenne subsp. multiflorum</name>
    <dbReference type="NCBI Taxonomy" id="4521"/>
    <lineage>
        <taxon>Eukaryota</taxon>
        <taxon>Viridiplantae</taxon>
        <taxon>Streptophyta</taxon>
        <taxon>Embryophyta</taxon>
        <taxon>Tracheophyta</taxon>
        <taxon>Spermatophyta</taxon>
        <taxon>Magnoliopsida</taxon>
        <taxon>Liliopsida</taxon>
        <taxon>Poales</taxon>
        <taxon>Poaceae</taxon>
        <taxon>BOP clade</taxon>
        <taxon>Pooideae</taxon>
        <taxon>Poodae</taxon>
        <taxon>Poeae</taxon>
        <taxon>Poeae Chloroplast Group 2 (Poeae type)</taxon>
        <taxon>Loliodinae</taxon>
        <taxon>Loliinae</taxon>
        <taxon>Lolium</taxon>
    </lineage>
</organism>
<dbReference type="PROSITE" id="PS50089">
    <property type="entry name" value="ZF_RING_2"/>
    <property type="match status" value="1"/>
</dbReference>
<accession>A0AAD8TSZ5</accession>
<feature type="compositionally biased region" description="Basic and acidic residues" evidence="2">
    <location>
        <begin position="579"/>
        <end position="589"/>
    </location>
</feature>
<dbReference type="InterPro" id="IPR013083">
    <property type="entry name" value="Znf_RING/FYVE/PHD"/>
</dbReference>
<dbReference type="Pfam" id="PF17123">
    <property type="entry name" value="zf-RING_11"/>
    <property type="match status" value="1"/>
</dbReference>
<dbReference type="Pfam" id="PF00092">
    <property type="entry name" value="VWA"/>
    <property type="match status" value="1"/>
</dbReference>
<dbReference type="InterPro" id="IPR051266">
    <property type="entry name" value="CLCR"/>
</dbReference>
<dbReference type="SUPFAM" id="SSF53300">
    <property type="entry name" value="vWA-like"/>
    <property type="match status" value="1"/>
</dbReference>
<keyword evidence="1" id="KW-0479">Metal-binding</keyword>
<evidence type="ECO:0000259" key="4">
    <source>
        <dbReference type="PROSITE" id="PS50234"/>
    </source>
</evidence>
<dbReference type="InterPro" id="IPR032838">
    <property type="entry name" value="Vwaint_dom"/>
</dbReference>
<dbReference type="Gene3D" id="3.30.40.10">
    <property type="entry name" value="Zinc/RING finger domain, C3HC4 (zinc finger)"/>
    <property type="match status" value="1"/>
</dbReference>
<dbReference type="EMBL" id="JAUUTY010000002">
    <property type="protein sequence ID" value="KAK1687176.1"/>
    <property type="molecule type" value="Genomic_DNA"/>
</dbReference>
<evidence type="ECO:0000313" key="6">
    <source>
        <dbReference type="Proteomes" id="UP001231189"/>
    </source>
</evidence>
<dbReference type="PANTHER" id="PTHR10579">
    <property type="entry name" value="CALCIUM-ACTIVATED CHLORIDE CHANNEL REGULATOR"/>
    <property type="match status" value="1"/>
</dbReference>
<feature type="region of interest" description="Disordered" evidence="2">
    <location>
        <begin position="567"/>
        <end position="615"/>
    </location>
</feature>
<dbReference type="Pfam" id="PF14624">
    <property type="entry name" value="Vwaint"/>
    <property type="match status" value="1"/>
</dbReference>
<keyword evidence="1" id="KW-0863">Zinc-finger</keyword>
<evidence type="ECO:0000259" key="3">
    <source>
        <dbReference type="PROSITE" id="PS50089"/>
    </source>
</evidence>
<dbReference type="SUPFAM" id="SSF57850">
    <property type="entry name" value="RING/U-box"/>
    <property type="match status" value="1"/>
</dbReference>
<keyword evidence="6" id="KW-1185">Reference proteome</keyword>
<feature type="domain" description="VWFA" evidence="4">
    <location>
        <begin position="161"/>
        <end position="343"/>
    </location>
</feature>
<dbReference type="SMART" id="SM00184">
    <property type="entry name" value="RING"/>
    <property type="match status" value="1"/>
</dbReference>
<dbReference type="SMART" id="SM00327">
    <property type="entry name" value="VWA"/>
    <property type="match status" value="1"/>
</dbReference>
<dbReference type="InterPro" id="IPR002035">
    <property type="entry name" value="VWF_A"/>
</dbReference>
<dbReference type="PROSITE" id="PS50234">
    <property type="entry name" value="VWFA"/>
    <property type="match status" value="1"/>
</dbReference>
<dbReference type="InterPro" id="IPR036465">
    <property type="entry name" value="vWFA_dom_sf"/>
</dbReference>
<evidence type="ECO:0000256" key="2">
    <source>
        <dbReference type="SAM" id="MobiDB-lite"/>
    </source>
</evidence>
<evidence type="ECO:0000313" key="5">
    <source>
        <dbReference type="EMBL" id="KAK1687176.1"/>
    </source>
</evidence>
<dbReference type="InterPro" id="IPR001841">
    <property type="entry name" value="Znf_RING"/>
</dbReference>
<sequence>MAEASDADVCAICLGDMVRGQASFVAECSHAFHLSCISANVAHGNHNCPLCKASWTVLPAVNAAPRPPPLNGRRAPRPPPLAWARALQVARSTYQDDEQAQESAVRANAAAATGGGGAVVLTTHCEYPAVAKGAARENFAVLVHAKAPSAAASEAARAPLDLVTVLDVSGSMRGHKLELLKQAMGFVIDNLGPADRLSVVSFSDEAIRRIRLVRMSDQGKADAKLAVQSLVARGGTNIGEGLRVAAQVLDDRRGKNAVASIMLLSDGRDAFTAGRNGAANYINLVPSSLTYAGSGSRTPAVHTFGFGADHDAAAMHTVAESTGGTFSFVEDETVVQDSFAQCIGGLLTVAVQEARIEVTCLHPGVRVREVKSGRYDNRLYDGGRAASVDVGELYADEERRFLVFVDVPTGGDGLTELVKVSCTYRDAATGQAANVAGDDAVVQRPVVVTHIEPSMEVERERVRVAATEDMAAAREAADRGEHASGARILRSRLQAVQRSAPGAAGEATCTALMDELCELAARVENRREYDTTGRACFFSSMSSHGRQRAGGSLGLLFRGGGARKSRCKSQAYFTPAMEDMVKRSREQRKATAPQKTPKRQQPEAQSKPQRKRQKY</sequence>
<name>A0AAD8TSZ5_LOLMU</name>
<keyword evidence="1" id="KW-0862">Zinc</keyword>
<evidence type="ECO:0000256" key="1">
    <source>
        <dbReference type="PROSITE-ProRule" id="PRU00175"/>
    </source>
</evidence>
<dbReference type="Gene3D" id="3.40.50.410">
    <property type="entry name" value="von Willebrand factor, type A domain"/>
    <property type="match status" value="1"/>
</dbReference>
<feature type="domain" description="RING-type" evidence="3">
    <location>
        <begin position="10"/>
        <end position="52"/>
    </location>
</feature>
<dbReference type="GO" id="GO:0008270">
    <property type="term" value="F:zinc ion binding"/>
    <property type="evidence" value="ECO:0007669"/>
    <property type="project" value="UniProtKB-KW"/>
</dbReference>
<dbReference type="AlphaFoldDB" id="A0AAD8TSZ5"/>
<dbReference type="PANTHER" id="PTHR10579:SF168">
    <property type="entry name" value="VWFA DOMAIN-CONTAINING PROTEIN"/>
    <property type="match status" value="1"/>
</dbReference>
<dbReference type="Proteomes" id="UP001231189">
    <property type="component" value="Unassembled WGS sequence"/>
</dbReference>
<comment type="caution">
    <text evidence="5">The sequence shown here is derived from an EMBL/GenBank/DDBJ whole genome shotgun (WGS) entry which is preliminary data.</text>
</comment>
<protein>
    <submittedName>
        <fullName evidence="5">Uncharacterized protein</fullName>
    </submittedName>
</protein>
<proteinExistence type="predicted"/>